<dbReference type="PRINTS" id="PR00455">
    <property type="entry name" value="HTHTETR"/>
</dbReference>
<dbReference type="Proteomes" id="UP001168540">
    <property type="component" value="Unassembled WGS sequence"/>
</dbReference>
<comment type="caution">
    <text evidence="7">The sequence shown here is derived from an EMBL/GenBank/DDBJ whole genome shotgun (WGS) entry which is preliminary data.</text>
</comment>
<keyword evidence="3 5" id="KW-0238">DNA-binding</keyword>
<organism evidence="7 8">
    <name type="scientific">Crenobacter oryzisoli</name>
    <dbReference type="NCBI Taxonomy" id="3056844"/>
    <lineage>
        <taxon>Bacteria</taxon>
        <taxon>Pseudomonadati</taxon>
        <taxon>Pseudomonadota</taxon>
        <taxon>Betaproteobacteria</taxon>
        <taxon>Neisseriales</taxon>
        <taxon>Neisseriaceae</taxon>
        <taxon>Crenobacter</taxon>
    </lineage>
</organism>
<protein>
    <submittedName>
        <fullName evidence="7">TetR/AcrR family transcriptional regulator</fullName>
    </submittedName>
</protein>
<dbReference type="InterPro" id="IPR009057">
    <property type="entry name" value="Homeodomain-like_sf"/>
</dbReference>
<accession>A0ABT7XKC8</accession>
<feature type="DNA-binding region" description="H-T-H motif" evidence="5">
    <location>
        <begin position="37"/>
        <end position="56"/>
    </location>
</feature>
<dbReference type="PROSITE" id="PS50977">
    <property type="entry name" value="HTH_TETR_2"/>
    <property type="match status" value="1"/>
</dbReference>
<evidence type="ECO:0000313" key="7">
    <source>
        <dbReference type="EMBL" id="MDN0074247.1"/>
    </source>
</evidence>
<proteinExistence type="predicted"/>
<feature type="domain" description="HTH tetR-type" evidence="6">
    <location>
        <begin position="14"/>
        <end position="74"/>
    </location>
</feature>
<keyword evidence="1" id="KW-0678">Repressor</keyword>
<evidence type="ECO:0000259" key="6">
    <source>
        <dbReference type="PROSITE" id="PS50977"/>
    </source>
</evidence>
<dbReference type="InterPro" id="IPR036271">
    <property type="entry name" value="Tet_transcr_reg_TetR-rel_C_sf"/>
</dbReference>
<dbReference type="Pfam" id="PF13977">
    <property type="entry name" value="TetR_C_6"/>
    <property type="match status" value="1"/>
</dbReference>
<evidence type="ECO:0000256" key="3">
    <source>
        <dbReference type="ARBA" id="ARBA00023125"/>
    </source>
</evidence>
<name>A0ABT7XKC8_9NEIS</name>
<dbReference type="SUPFAM" id="SSF48498">
    <property type="entry name" value="Tetracyclin repressor-like, C-terminal domain"/>
    <property type="match status" value="1"/>
</dbReference>
<evidence type="ECO:0000256" key="1">
    <source>
        <dbReference type="ARBA" id="ARBA00022491"/>
    </source>
</evidence>
<keyword evidence="2" id="KW-0805">Transcription regulation</keyword>
<dbReference type="RefSeq" id="WP_289828801.1">
    <property type="nucleotide sequence ID" value="NZ_JAUEDK010000006.1"/>
</dbReference>
<dbReference type="EMBL" id="JAUEDK010000006">
    <property type="protein sequence ID" value="MDN0074247.1"/>
    <property type="molecule type" value="Genomic_DNA"/>
</dbReference>
<sequence length="203" mass="22594">MVPNPGRCERESATLRRQQVLDAAADCFRRHGFHSAGMAQIAREAGMSVGHIYHYFENKEAIIAAIVDRDLVRIIEILEGFRNAEDIIKAILNRVAVDIDTHTDARDSALQLEILAESSRNPEVAKITRTKDAIGRKLLGETIENGRRQRGLPPLPATDLDARIDVMIALFEGLNCRGVSHPQLNRDGISAVLDKVLRQLLED</sequence>
<dbReference type="InterPro" id="IPR001647">
    <property type="entry name" value="HTH_TetR"/>
</dbReference>
<evidence type="ECO:0000256" key="2">
    <source>
        <dbReference type="ARBA" id="ARBA00023015"/>
    </source>
</evidence>
<gene>
    <name evidence="7" type="ORF">QU481_05000</name>
</gene>
<dbReference type="SUPFAM" id="SSF46689">
    <property type="entry name" value="Homeodomain-like"/>
    <property type="match status" value="1"/>
</dbReference>
<keyword evidence="8" id="KW-1185">Reference proteome</keyword>
<dbReference type="PANTHER" id="PTHR30055:SF226">
    <property type="entry name" value="HTH-TYPE TRANSCRIPTIONAL REGULATOR PKSA"/>
    <property type="match status" value="1"/>
</dbReference>
<dbReference type="Pfam" id="PF00440">
    <property type="entry name" value="TetR_N"/>
    <property type="match status" value="1"/>
</dbReference>
<evidence type="ECO:0000256" key="5">
    <source>
        <dbReference type="PROSITE-ProRule" id="PRU00335"/>
    </source>
</evidence>
<dbReference type="PANTHER" id="PTHR30055">
    <property type="entry name" value="HTH-TYPE TRANSCRIPTIONAL REGULATOR RUTR"/>
    <property type="match status" value="1"/>
</dbReference>
<keyword evidence="4" id="KW-0804">Transcription</keyword>
<dbReference type="Gene3D" id="1.10.357.10">
    <property type="entry name" value="Tetracycline Repressor, domain 2"/>
    <property type="match status" value="1"/>
</dbReference>
<evidence type="ECO:0000313" key="8">
    <source>
        <dbReference type="Proteomes" id="UP001168540"/>
    </source>
</evidence>
<dbReference type="InterPro" id="IPR039538">
    <property type="entry name" value="BetI_C"/>
</dbReference>
<dbReference type="InterPro" id="IPR050109">
    <property type="entry name" value="HTH-type_TetR-like_transc_reg"/>
</dbReference>
<evidence type="ECO:0000256" key="4">
    <source>
        <dbReference type="ARBA" id="ARBA00023163"/>
    </source>
</evidence>
<reference evidence="7" key="1">
    <citation type="submission" date="2023-06" db="EMBL/GenBank/DDBJ databases">
        <authorList>
            <person name="Zhang S."/>
        </authorList>
    </citation>
    <scope>NUCLEOTIDE SEQUENCE</scope>
    <source>
        <strain evidence="7">SG2303</strain>
    </source>
</reference>